<evidence type="ECO:0000256" key="6">
    <source>
        <dbReference type="ARBA" id="ARBA00023054"/>
    </source>
</evidence>
<dbReference type="Proteomes" id="UP000198386">
    <property type="component" value="Unassembled WGS sequence"/>
</dbReference>
<dbReference type="GO" id="GO:0005737">
    <property type="term" value="C:cytoplasm"/>
    <property type="evidence" value="ECO:0007669"/>
    <property type="project" value="UniProtKB-SubCell"/>
</dbReference>
<evidence type="ECO:0000313" key="11">
    <source>
        <dbReference type="EMBL" id="SNS23024.1"/>
    </source>
</evidence>
<evidence type="ECO:0000256" key="7">
    <source>
        <dbReference type="ARBA" id="ARBA00023306"/>
    </source>
</evidence>
<sequence length="281" mass="29807">MSTTPEPAGFGGRRLSPADVRDVRFGRSSVFRPGYDDVEVDRFLERVGEELSRLHAEKAELRDRVHALQARLDDDGPRPEAPSAQAVGILAAAQQTADQYVAEAEAISRVMTAEAREHYEEQVREAREKVGAMIQAAHEAASRIAAAQGTAAVAAQSGTVDTRTEEELQEQVRYLQAFGQACRAQLRAYLEALLADVEREWGAASPQAVPVAPRPQAEPLRAGRASADPAPAAVTAAPDPAASGAAPDGEGSGAAEPRTVEAAAVLLSDESLRGQEAGRRQ</sequence>
<keyword evidence="7" id="KW-0131">Cell cycle</keyword>
<evidence type="ECO:0000256" key="10">
    <source>
        <dbReference type="SAM" id="MobiDB-lite"/>
    </source>
</evidence>
<evidence type="ECO:0000256" key="2">
    <source>
        <dbReference type="ARBA" id="ARBA00009008"/>
    </source>
</evidence>
<gene>
    <name evidence="11" type="ORF">SAMN04488107_1794</name>
</gene>
<evidence type="ECO:0000313" key="12">
    <source>
        <dbReference type="Proteomes" id="UP000198386"/>
    </source>
</evidence>
<evidence type="ECO:0000256" key="8">
    <source>
        <dbReference type="ARBA" id="ARBA00031737"/>
    </source>
</evidence>
<keyword evidence="6 9" id="KW-0175">Coiled coil</keyword>
<dbReference type="OrthoDB" id="4210347at2"/>
<feature type="compositionally biased region" description="Basic and acidic residues" evidence="10">
    <location>
        <begin position="270"/>
        <end position="281"/>
    </location>
</feature>
<dbReference type="EMBL" id="FZOH01000003">
    <property type="protein sequence ID" value="SNS23024.1"/>
    <property type="molecule type" value="Genomic_DNA"/>
</dbReference>
<keyword evidence="4" id="KW-0963">Cytoplasm</keyword>
<dbReference type="InterPro" id="IPR019933">
    <property type="entry name" value="DivIVA_domain"/>
</dbReference>
<dbReference type="NCBIfam" id="TIGR03544">
    <property type="entry name" value="DivI1A_domain"/>
    <property type="match status" value="1"/>
</dbReference>
<organism evidence="11 12">
    <name type="scientific">Geodermatophilus saharensis</name>
    <dbReference type="NCBI Taxonomy" id="1137994"/>
    <lineage>
        <taxon>Bacteria</taxon>
        <taxon>Bacillati</taxon>
        <taxon>Actinomycetota</taxon>
        <taxon>Actinomycetes</taxon>
        <taxon>Geodermatophilales</taxon>
        <taxon>Geodermatophilaceae</taxon>
        <taxon>Geodermatophilus</taxon>
    </lineage>
</organism>
<reference evidence="12" key="1">
    <citation type="submission" date="2017-06" db="EMBL/GenBank/DDBJ databases">
        <authorList>
            <person name="Varghese N."/>
            <person name="Submissions S."/>
        </authorList>
    </citation>
    <scope>NUCLEOTIDE SEQUENCE [LARGE SCALE GENOMIC DNA]</scope>
    <source>
        <strain evidence="12">DSM 45423</strain>
    </source>
</reference>
<comment type="subcellular location">
    <subcellularLocation>
        <location evidence="1">Cytoplasm</location>
    </subcellularLocation>
</comment>
<evidence type="ECO:0000256" key="3">
    <source>
        <dbReference type="ARBA" id="ARBA00018787"/>
    </source>
</evidence>
<dbReference type="PANTHER" id="PTHR35794:SF2">
    <property type="entry name" value="CELL DIVISION PROTEIN DIVIVA"/>
    <property type="match status" value="1"/>
</dbReference>
<proteinExistence type="inferred from homology"/>
<protein>
    <recommendedName>
        <fullName evidence="3">Cell wall synthesis protein Wag31</fullName>
    </recommendedName>
    <alternativeName>
        <fullName evidence="8">Antigen 84</fullName>
    </alternativeName>
</protein>
<evidence type="ECO:0000256" key="5">
    <source>
        <dbReference type="ARBA" id="ARBA00022618"/>
    </source>
</evidence>
<evidence type="ECO:0000256" key="4">
    <source>
        <dbReference type="ARBA" id="ARBA00022490"/>
    </source>
</evidence>
<dbReference type="Pfam" id="PF05103">
    <property type="entry name" value="DivIVA"/>
    <property type="match status" value="1"/>
</dbReference>
<keyword evidence="12" id="KW-1185">Reference proteome</keyword>
<feature type="coiled-coil region" evidence="9">
    <location>
        <begin position="44"/>
        <end position="71"/>
    </location>
</feature>
<name>A0A239CU21_9ACTN</name>
<dbReference type="Gene3D" id="6.10.250.660">
    <property type="match status" value="1"/>
</dbReference>
<dbReference type="GO" id="GO:0051301">
    <property type="term" value="P:cell division"/>
    <property type="evidence" value="ECO:0007669"/>
    <property type="project" value="UniProtKB-KW"/>
</dbReference>
<accession>A0A239CU21</accession>
<evidence type="ECO:0000256" key="9">
    <source>
        <dbReference type="SAM" id="Coils"/>
    </source>
</evidence>
<dbReference type="RefSeq" id="WP_089403550.1">
    <property type="nucleotide sequence ID" value="NZ_FZOH01000003.1"/>
</dbReference>
<feature type="region of interest" description="Disordered" evidence="10">
    <location>
        <begin position="203"/>
        <end position="281"/>
    </location>
</feature>
<evidence type="ECO:0000256" key="1">
    <source>
        <dbReference type="ARBA" id="ARBA00004496"/>
    </source>
</evidence>
<dbReference type="AlphaFoldDB" id="A0A239CU21"/>
<keyword evidence="5" id="KW-0132">Cell division</keyword>
<feature type="compositionally biased region" description="Low complexity" evidence="10">
    <location>
        <begin position="203"/>
        <end position="255"/>
    </location>
</feature>
<comment type="similarity">
    <text evidence="2">Belongs to the DivIVA family.</text>
</comment>
<dbReference type="InterPro" id="IPR007793">
    <property type="entry name" value="DivIVA_fam"/>
</dbReference>
<dbReference type="PANTHER" id="PTHR35794">
    <property type="entry name" value="CELL DIVISION PROTEIN DIVIVA"/>
    <property type="match status" value="1"/>
</dbReference>